<dbReference type="GO" id="GO:0005549">
    <property type="term" value="F:odorant binding"/>
    <property type="evidence" value="ECO:0007669"/>
    <property type="project" value="InterPro"/>
</dbReference>
<evidence type="ECO:0000256" key="4">
    <source>
        <dbReference type="ARBA" id="ARBA00022725"/>
    </source>
</evidence>
<dbReference type="PANTHER" id="PTHR21137">
    <property type="entry name" value="ODORANT RECEPTOR"/>
    <property type="match status" value="1"/>
</dbReference>
<evidence type="ECO:0000256" key="6">
    <source>
        <dbReference type="ARBA" id="ARBA00023136"/>
    </source>
</evidence>
<dbReference type="InterPro" id="IPR004117">
    <property type="entry name" value="7tm6_olfct_rcpt"/>
</dbReference>
<dbReference type="PANTHER" id="PTHR21137:SF42">
    <property type="entry name" value="ODORANT RECEPTOR 83A"/>
    <property type="match status" value="1"/>
</dbReference>
<feature type="non-terminal residue" evidence="10">
    <location>
        <position position="249"/>
    </location>
</feature>
<keyword evidence="11" id="KW-1185">Reference proteome</keyword>
<dbReference type="GO" id="GO:0005886">
    <property type="term" value="C:plasma membrane"/>
    <property type="evidence" value="ECO:0007669"/>
    <property type="project" value="TreeGrafter"/>
</dbReference>
<sequence length="249" mass="28582">SLDKKFDRLIHFTEQFTWEDLPTKDPDTGETTMAGWINKTQVIVKRVHIVCMTFHLIQTSYRIASQHAMVFNSWYPFDITVSPTYEFLVVAQFIASHVCLCTFTGTISLYAVIVSVACSQLEKLRISILNLRPNKNLQDQITECILHHQRILEQVRGTRSTKKLYMNEIEKSLNMFFCVQLLVLFIGICLVAFSAVTAESIREAAWECEWVGTPTSFQKTVMFIIARSNKEFNLTAGKFAHLSNKTLLK</sequence>
<evidence type="ECO:0000256" key="2">
    <source>
        <dbReference type="ARBA" id="ARBA00022606"/>
    </source>
</evidence>
<evidence type="ECO:0000256" key="7">
    <source>
        <dbReference type="ARBA" id="ARBA00023170"/>
    </source>
</evidence>
<dbReference type="GO" id="GO:0007165">
    <property type="term" value="P:signal transduction"/>
    <property type="evidence" value="ECO:0007669"/>
    <property type="project" value="UniProtKB-KW"/>
</dbReference>
<keyword evidence="5 9" id="KW-1133">Transmembrane helix</keyword>
<dbReference type="Proteomes" id="UP001233999">
    <property type="component" value="Unassembled WGS sequence"/>
</dbReference>
<keyword evidence="6 9" id="KW-0472">Membrane</keyword>
<keyword evidence="4" id="KW-0552">Olfaction</keyword>
<evidence type="ECO:0000256" key="3">
    <source>
        <dbReference type="ARBA" id="ARBA00022692"/>
    </source>
</evidence>
<dbReference type="AlphaFoldDB" id="A0AAD8E775"/>
<feature type="transmembrane region" description="Helical" evidence="9">
    <location>
        <begin position="173"/>
        <end position="193"/>
    </location>
</feature>
<gene>
    <name evidence="10" type="ORF">L9F63_024594</name>
</gene>
<keyword evidence="3 9" id="KW-0812">Transmembrane</keyword>
<protein>
    <submittedName>
        <fullName evidence="10">Uncharacterized protein</fullName>
    </submittedName>
</protein>
<feature type="non-terminal residue" evidence="10">
    <location>
        <position position="1"/>
    </location>
</feature>
<evidence type="ECO:0000313" key="10">
    <source>
        <dbReference type="EMBL" id="KAJ9579299.1"/>
    </source>
</evidence>
<evidence type="ECO:0000256" key="9">
    <source>
        <dbReference type="SAM" id="Phobius"/>
    </source>
</evidence>
<dbReference type="EMBL" id="JASPKZ010008531">
    <property type="protein sequence ID" value="KAJ9579299.1"/>
    <property type="molecule type" value="Genomic_DNA"/>
</dbReference>
<evidence type="ECO:0000313" key="11">
    <source>
        <dbReference type="Proteomes" id="UP001233999"/>
    </source>
</evidence>
<keyword evidence="8" id="KW-0807">Transducer</keyword>
<accession>A0AAD8E775</accession>
<organism evidence="10 11">
    <name type="scientific">Diploptera punctata</name>
    <name type="common">Pacific beetle cockroach</name>
    <dbReference type="NCBI Taxonomy" id="6984"/>
    <lineage>
        <taxon>Eukaryota</taxon>
        <taxon>Metazoa</taxon>
        <taxon>Ecdysozoa</taxon>
        <taxon>Arthropoda</taxon>
        <taxon>Hexapoda</taxon>
        <taxon>Insecta</taxon>
        <taxon>Pterygota</taxon>
        <taxon>Neoptera</taxon>
        <taxon>Polyneoptera</taxon>
        <taxon>Dictyoptera</taxon>
        <taxon>Blattodea</taxon>
        <taxon>Blaberoidea</taxon>
        <taxon>Blaberidae</taxon>
        <taxon>Diplopterinae</taxon>
        <taxon>Diploptera</taxon>
    </lineage>
</organism>
<comment type="subcellular location">
    <subcellularLocation>
        <location evidence="1">Membrane</location>
        <topology evidence="1">Multi-pass membrane protein</topology>
    </subcellularLocation>
</comment>
<evidence type="ECO:0000256" key="5">
    <source>
        <dbReference type="ARBA" id="ARBA00022989"/>
    </source>
</evidence>
<reference evidence="10" key="1">
    <citation type="journal article" date="2023" name="IScience">
        <title>Live-bearing cockroach genome reveals convergent evolutionary mechanisms linked to viviparity in insects and beyond.</title>
        <authorList>
            <person name="Fouks B."/>
            <person name="Harrison M.C."/>
            <person name="Mikhailova A.A."/>
            <person name="Marchal E."/>
            <person name="English S."/>
            <person name="Carruthers M."/>
            <person name="Jennings E.C."/>
            <person name="Chiamaka E.L."/>
            <person name="Frigard R.A."/>
            <person name="Pippel M."/>
            <person name="Attardo G.M."/>
            <person name="Benoit J.B."/>
            <person name="Bornberg-Bauer E."/>
            <person name="Tobe S.S."/>
        </authorList>
    </citation>
    <scope>NUCLEOTIDE SEQUENCE</scope>
    <source>
        <strain evidence="10">Stay&amp;Tobe</strain>
    </source>
</reference>
<reference evidence="10" key="2">
    <citation type="submission" date="2023-05" db="EMBL/GenBank/DDBJ databases">
        <authorList>
            <person name="Fouks B."/>
        </authorList>
    </citation>
    <scope>NUCLEOTIDE SEQUENCE</scope>
    <source>
        <strain evidence="10">Stay&amp;Tobe</strain>
        <tissue evidence="10">Testes</tissue>
    </source>
</reference>
<proteinExistence type="predicted"/>
<evidence type="ECO:0000256" key="8">
    <source>
        <dbReference type="ARBA" id="ARBA00023224"/>
    </source>
</evidence>
<dbReference type="Pfam" id="PF02949">
    <property type="entry name" value="7tm_6"/>
    <property type="match status" value="1"/>
</dbReference>
<evidence type="ECO:0000256" key="1">
    <source>
        <dbReference type="ARBA" id="ARBA00004141"/>
    </source>
</evidence>
<name>A0AAD8E775_DIPPU</name>
<keyword evidence="7" id="KW-0675">Receptor</keyword>
<comment type="caution">
    <text evidence="10">The sequence shown here is derived from an EMBL/GenBank/DDBJ whole genome shotgun (WGS) entry which is preliminary data.</text>
</comment>
<keyword evidence="2" id="KW-0716">Sensory transduction</keyword>
<dbReference type="GO" id="GO:0004984">
    <property type="term" value="F:olfactory receptor activity"/>
    <property type="evidence" value="ECO:0007669"/>
    <property type="project" value="InterPro"/>
</dbReference>